<gene>
    <name evidence="1" type="ORF">CGS49_09800</name>
</gene>
<protein>
    <submittedName>
        <fullName evidence="1">Peptidase</fullName>
    </submittedName>
</protein>
<dbReference type="EMBL" id="NMTR01000021">
    <property type="protein sequence ID" value="PDX60302.1"/>
    <property type="molecule type" value="Genomic_DNA"/>
</dbReference>
<keyword evidence="2" id="KW-1185">Reference proteome</keyword>
<evidence type="ECO:0000313" key="2">
    <source>
        <dbReference type="Proteomes" id="UP000220959"/>
    </source>
</evidence>
<comment type="caution">
    <text evidence="1">The sequence shown here is derived from an EMBL/GenBank/DDBJ whole genome shotgun (WGS) entry which is preliminary data.</text>
</comment>
<evidence type="ECO:0000313" key="1">
    <source>
        <dbReference type="EMBL" id="PDX60302.1"/>
    </source>
</evidence>
<accession>A0ACC9CWX2</accession>
<organism evidence="1 2">
    <name type="scientific">Faecalibacterium langellae</name>
    <dbReference type="NCBI Taxonomy" id="3435293"/>
    <lineage>
        <taxon>Bacteria</taxon>
        <taxon>Bacillati</taxon>
        <taxon>Bacillota</taxon>
        <taxon>Clostridia</taxon>
        <taxon>Eubacteriales</taxon>
        <taxon>Oscillospiraceae</taxon>
        <taxon>Faecalibacterium</taxon>
    </lineage>
</organism>
<proteinExistence type="predicted"/>
<sequence>MNQNERKTVVRRMILLIAAACAVMGLFVLRLIFLQLVNGDDFKAQATNTTDYNFTVTAARGDIVDSSGRRIATSTTSYNVVLNKLLMGDRDLDTMLQQIVELLRENGESWNDTLLIGQPDAAGHYEFTDDDTSTSDQKQLADMKDTLGLQQYATADDVMEMLVEKNNLQGFSLEWQRVLAGIHYEMDRQAFSNVNNFVMAENVSAATVATIKEHSLQLPGVEIVETSARSYEQSDIIPAVLGRVGKITAEKWKVTDSDGNVTYPLRDKGYNMNDILGISGLESAYEDELRGKDGVETITRNSDGVIVDTQLTTVPEPGHTVQLTIDSNFQRAVDKALAENIDMINRVYNTGDMKAAAAAAVVIDVKDGGVLAASNYPSFDQNLYATNYSEYSSDPGLPLFNRALQGLYTPGSTFKPAVAVAALDSGLINQYSTVFCNGVYNYFKDYHPKCTRHGHSGNIDVVTAIKWSCNIFFYDVGRRLTSDVYDAYAYKLGLGQRTGVEVSEATGRLTTKNDSNYTASLDVQAAIGQGNTVVTPIQLATYAATLANNGVRYRTHFVKAILDTNTGEVLSETQPEVMDVIEGTGNTFELVREGMKQVPSTISGKISSYPIAIACKTGTPQRSETYAPGKHYLNAMMVAYLPADDPEIAIGISIEYGGYGARAGDLVVDIANAYFAMKDGTLEKQAEEEAAQSQADQQAADTQQSTGTANGTQTTTGTANAAGTAGTSGTAQPTQTEPAAQPAAAETELSAAEPDTEDNPDAIAPETVPQETG</sequence>
<dbReference type="Proteomes" id="UP000220959">
    <property type="component" value="Unassembled WGS sequence"/>
</dbReference>
<reference evidence="1 2" key="1">
    <citation type="journal article" date="2017" name="Front. Microbiol.">
        <title>New Insights into the Diversity of the Genus Faecalibacterium.</title>
        <authorList>
            <person name="Benevides L."/>
            <person name="Burman S."/>
            <person name="Martin R."/>
            <person name="Robert V."/>
            <person name="Thomas M."/>
            <person name="Miquel S."/>
            <person name="Chain F."/>
            <person name="Sokol H."/>
            <person name="Bermudez-Humaran L.G."/>
            <person name="Morrison M."/>
            <person name="Langella P."/>
            <person name="Azevedo V.A."/>
            <person name="Chatel J.M."/>
            <person name="Soares S."/>
        </authorList>
    </citation>
    <scope>NUCLEOTIDE SEQUENCE [LARGE SCALE GENOMIC DNA]</scope>
    <source>
        <strain evidence="2">CNCM I-4541</strain>
    </source>
</reference>
<name>A0ACC9CWX2_9FIRM</name>